<proteinExistence type="predicted"/>
<evidence type="ECO:0000259" key="1">
    <source>
        <dbReference type="Pfam" id="PF01634"/>
    </source>
</evidence>
<organism evidence="2 3">
    <name type="scientific">Mycena metata</name>
    <dbReference type="NCBI Taxonomy" id="1033252"/>
    <lineage>
        <taxon>Eukaryota</taxon>
        <taxon>Fungi</taxon>
        <taxon>Dikarya</taxon>
        <taxon>Basidiomycota</taxon>
        <taxon>Agaricomycotina</taxon>
        <taxon>Agaricomycetes</taxon>
        <taxon>Agaricomycetidae</taxon>
        <taxon>Agaricales</taxon>
        <taxon>Marasmiineae</taxon>
        <taxon>Mycenaceae</taxon>
        <taxon>Mycena</taxon>
    </lineage>
</organism>
<dbReference type="SUPFAM" id="SSF53850">
    <property type="entry name" value="Periplasmic binding protein-like II"/>
    <property type="match status" value="1"/>
</dbReference>
<accession>A0AAD7IYG5</accession>
<dbReference type="InterPro" id="IPR027417">
    <property type="entry name" value="P-loop_NTPase"/>
</dbReference>
<dbReference type="Gene3D" id="3.30.200.20">
    <property type="entry name" value="Phosphorylase Kinase, domain 1"/>
    <property type="match status" value="1"/>
</dbReference>
<dbReference type="Pfam" id="PF01634">
    <property type="entry name" value="HisG"/>
    <property type="match status" value="1"/>
</dbReference>
<sequence length="880" mass="98142">METGPCPPLRNLLTSISQLQPTSSMSSAYTIVLHGNDATGKSTLAPALRAAGAVVYARGDEDPALEDALALRAFDKLTLKIPDDARAPLPESYNDKDGVQRRIVRIVLDAKLDVLQDRLAKRPMTDKWESEKALFYFRQRFLELATFFGLPVIDTGKKDVDETVSEILDIAHNPQLLALFSTLALRTLTPDDVTSLANRRAAHPGVDYNKRLEEIITIECGETSLFTPEDVRTQCSKDPGLIHALVNQYDNLHDANMPLRLRLVVEGESKQIYKVETALTRHFDDHVLVFLKPTIYSHSMQATAEIVGLSTIRATGSRLFLEMLHRAGISHTYEGVNKYGLIWARATEITPIETVYKELCAGTDKHSFFGMVTDPKVTLPTGQYRRGPYVRLDWRNPNHTYNGVNPATHPFYHLMEASVGKAPFYADFLTARAKPFGDKCVPEELVHGVQAVEPSIDWTTRIFFTIQHFLHQLGLEVQDGCVMFDPTGRTMWSEINQDCMRIKRREVQAGGKETFDKDIWRAGGSAAQASIVDKWTQLNALLTEHLAGRPFHEHEMVTPHEPYGLHARSVLEDETLTLTPRYRSLYERLVRSRPFAHSVRSVASDALSERLLARMQAHVWQITAAVPPHDALAEAAEMVQLANTYARLVGSSASFGDKDTELPRAHTPPGSKAIGVTASKYADKTDKFALEHLGVKLDRPIGRCLRLKHEVVDPAKFARAFGEGVRVHFVPTKPKDIPGLLAQGTLDGAVTYNSVMDNFPTVARLVAATPDPDIYLALISRRGARIDTRSWTSDAPARIAAEHVRMVRAHLTCLGVPPEAYEIQRVLGSSESYLVNDPREHYLLCDAVVSTGSTLKENDLDVWQVIKNKGDLIVGLYQRF</sequence>
<dbReference type="SUPFAM" id="SSF52540">
    <property type="entry name" value="P-loop containing nucleoside triphosphate hydrolases"/>
    <property type="match status" value="1"/>
</dbReference>
<comment type="caution">
    <text evidence="2">The sequence shown here is derived from an EMBL/GenBank/DDBJ whole genome shotgun (WGS) entry which is preliminary data.</text>
</comment>
<evidence type="ECO:0000313" key="3">
    <source>
        <dbReference type="Proteomes" id="UP001215598"/>
    </source>
</evidence>
<dbReference type="EMBL" id="JARKIB010000060">
    <property type="protein sequence ID" value="KAJ7751978.1"/>
    <property type="molecule type" value="Genomic_DNA"/>
</dbReference>
<dbReference type="GO" id="GO:0003879">
    <property type="term" value="F:ATP phosphoribosyltransferase activity"/>
    <property type="evidence" value="ECO:0007669"/>
    <property type="project" value="InterPro"/>
</dbReference>
<name>A0AAD7IYG5_9AGAR</name>
<dbReference type="Gene3D" id="3.40.190.10">
    <property type="entry name" value="Periplasmic binding protein-like II"/>
    <property type="match status" value="2"/>
</dbReference>
<protein>
    <recommendedName>
        <fullName evidence="1">ATP phosphoribosyltransferase catalytic domain-containing protein</fullName>
    </recommendedName>
</protein>
<dbReference type="AlphaFoldDB" id="A0AAD7IYG5"/>
<dbReference type="Gene3D" id="3.30.470.20">
    <property type="entry name" value="ATP-grasp fold, B domain"/>
    <property type="match status" value="1"/>
</dbReference>
<dbReference type="GO" id="GO:0000105">
    <property type="term" value="P:L-histidine biosynthetic process"/>
    <property type="evidence" value="ECO:0007669"/>
    <property type="project" value="InterPro"/>
</dbReference>
<reference evidence="2" key="1">
    <citation type="submission" date="2023-03" db="EMBL/GenBank/DDBJ databases">
        <title>Massive genome expansion in bonnet fungi (Mycena s.s.) driven by repeated elements and novel gene families across ecological guilds.</title>
        <authorList>
            <consortium name="Lawrence Berkeley National Laboratory"/>
            <person name="Harder C.B."/>
            <person name="Miyauchi S."/>
            <person name="Viragh M."/>
            <person name="Kuo A."/>
            <person name="Thoen E."/>
            <person name="Andreopoulos B."/>
            <person name="Lu D."/>
            <person name="Skrede I."/>
            <person name="Drula E."/>
            <person name="Henrissat B."/>
            <person name="Morin E."/>
            <person name="Kohler A."/>
            <person name="Barry K."/>
            <person name="LaButti K."/>
            <person name="Morin E."/>
            <person name="Salamov A."/>
            <person name="Lipzen A."/>
            <person name="Mereny Z."/>
            <person name="Hegedus B."/>
            <person name="Baldrian P."/>
            <person name="Stursova M."/>
            <person name="Weitz H."/>
            <person name="Taylor A."/>
            <person name="Grigoriev I.V."/>
            <person name="Nagy L.G."/>
            <person name="Martin F."/>
            <person name="Kauserud H."/>
        </authorList>
    </citation>
    <scope>NUCLEOTIDE SEQUENCE</scope>
    <source>
        <strain evidence="2">CBHHK182m</strain>
    </source>
</reference>
<dbReference type="GO" id="GO:0005737">
    <property type="term" value="C:cytoplasm"/>
    <property type="evidence" value="ECO:0007669"/>
    <property type="project" value="InterPro"/>
</dbReference>
<gene>
    <name evidence="2" type="ORF">B0H16DRAFT_1546970</name>
</gene>
<dbReference type="InterPro" id="IPR013820">
    <property type="entry name" value="ATP_PRibTrfase_cat"/>
</dbReference>
<feature type="domain" description="ATP phosphoribosyltransferase catalytic" evidence="1">
    <location>
        <begin position="733"/>
        <end position="866"/>
    </location>
</feature>
<dbReference type="Gene3D" id="3.40.50.300">
    <property type="entry name" value="P-loop containing nucleotide triphosphate hydrolases"/>
    <property type="match status" value="1"/>
</dbReference>
<dbReference type="Proteomes" id="UP001215598">
    <property type="component" value="Unassembled WGS sequence"/>
</dbReference>
<evidence type="ECO:0000313" key="2">
    <source>
        <dbReference type="EMBL" id="KAJ7751978.1"/>
    </source>
</evidence>
<keyword evidence="3" id="KW-1185">Reference proteome</keyword>